<dbReference type="SUPFAM" id="SSF52540">
    <property type="entry name" value="P-loop containing nucleoside triphosphate hydrolases"/>
    <property type="match status" value="1"/>
</dbReference>
<dbReference type="InterPro" id="IPR011990">
    <property type="entry name" value="TPR-like_helical_dom_sf"/>
</dbReference>
<sequence>MGQIELGLFEFCGWELDLAKRELRALGAPVPIGSRAFEILETLVVSEGGIVSKDDLMKRVWPGLVVEDNTIQVHISAIRKALGKDRNLLKTISGRGYRILGEWTCHRKPAHAPAPTPPIQPRSTENSFFTNIPASMSDLVGRETTITQVLNLTSAYRVVTLTGPGGIGKTVLASEIARRLLPSLDGDAFFVELVSLSDPGLVPTTLAQALDLHLQGDDISAELVARAIGTRKMLLVIDNCEHVIDAAAAMVEVIVRACQNVSVLATSRELLRVEGEFAYRVPPLDVPASEDLGNALEHSAVQLFIARTRALLWDFSPSEERLSAIATICRHLDGIPLAIEFAAARAATLGLQQIAGRLDDRFVLLTGGRRTALPRHQTLRAALDWSYELLPEAERQLLRNLAIFPAGFTLDAAVAVSGETEAEAALGISNLVSKSLVTFEGAETGPRWRLLETVRVYAREKLGVRDNYQRAMRRLAKYFLSFFHPFSEERHLQAAIEEIGRYRREIDNLRAALRWALSPDGDGILGVRLAATTSDFWTAISLVSEAGDWAEKALEQIGEESGSRTEMVLRCALGFALIYTQGMSHRGRDVLTGALSLAKAFDDFDYQQRVTCALWLFSARSMELEDALAFAREYEQVVKGRDIQSRATAAWLVGIPQTYQAEHQEAGERLDWAARHFPFDNRRKDMLRLGADVRTSAMAHNTVNLISRGQLDAAVRMAEESIREARETRQPFVLCVALAWSAAFVSLSLDEVHRAKEYGEELLDHALQHGLRPFHAVGLCVKGSLASRTGNPMNGIDALRSGIGEMREAAYLLFYPFFLCELASALQAAGRFNEALQEIGNALHFSEQKGYRWMVPEILRRKGEILAAQNISDASDVQNLYQQAMQRASAQGGIYWQISAGTSLVEFLDRNGGGGSARDILLPIYEQFTEGFSSAKLSRAKMLIDGLG</sequence>
<evidence type="ECO:0000313" key="4">
    <source>
        <dbReference type="EMBL" id="OAP88334.1"/>
    </source>
</evidence>
<dbReference type="InterPro" id="IPR016032">
    <property type="entry name" value="Sig_transdc_resp-reg_C-effctor"/>
</dbReference>
<dbReference type="PROSITE" id="PS51755">
    <property type="entry name" value="OMPR_PHOB"/>
    <property type="match status" value="1"/>
</dbReference>
<name>A0A179BBF2_RHILE</name>
<dbReference type="EMBL" id="LWBS01000461">
    <property type="protein sequence ID" value="OAP88334.1"/>
    <property type="molecule type" value="Genomic_DNA"/>
</dbReference>
<feature type="DNA-binding region" description="OmpR/PhoB-type" evidence="2">
    <location>
        <begin position="6"/>
        <end position="101"/>
    </location>
</feature>
<dbReference type="InterPro" id="IPR027417">
    <property type="entry name" value="P-loop_NTPase"/>
</dbReference>
<dbReference type="InterPro" id="IPR058852">
    <property type="entry name" value="HTH_77"/>
</dbReference>
<dbReference type="InterPro" id="IPR001867">
    <property type="entry name" value="OmpR/PhoB-type_DNA-bd"/>
</dbReference>
<evidence type="ECO:0000259" key="3">
    <source>
        <dbReference type="PROSITE" id="PS51755"/>
    </source>
</evidence>
<dbReference type="InterPro" id="IPR003593">
    <property type="entry name" value="AAA+_ATPase"/>
</dbReference>
<dbReference type="GO" id="GO:0000160">
    <property type="term" value="P:phosphorelay signal transduction system"/>
    <property type="evidence" value="ECO:0007669"/>
    <property type="project" value="InterPro"/>
</dbReference>
<dbReference type="SMART" id="SM00862">
    <property type="entry name" value="Trans_reg_C"/>
    <property type="match status" value="1"/>
</dbReference>
<dbReference type="SMART" id="SM00382">
    <property type="entry name" value="AAA"/>
    <property type="match status" value="1"/>
</dbReference>
<dbReference type="eggNOG" id="COG3903">
    <property type="taxonomic scope" value="Bacteria"/>
</dbReference>
<keyword evidence="1 2" id="KW-0238">DNA-binding</keyword>
<accession>A0A179BBF2</accession>
<proteinExistence type="predicted"/>
<dbReference type="GO" id="GO:0003677">
    <property type="term" value="F:DNA binding"/>
    <property type="evidence" value="ECO:0007669"/>
    <property type="project" value="UniProtKB-UniRule"/>
</dbReference>
<dbReference type="Pfam" id="PF13401">
    <property type="entry name" value="AAA_22"/>
    <property type="match status" value="1"/>
</dbReference>
<dbReference type="GO" id="GO:0016887">
    <property type="term" value="F:ATP hydrolysis activity"/>
    <property type="evidence" value="ECO:0007669"/>
    <property type="project" value="InterPro"/>
</dbReference>
<dbReference type="Gene3D" id="3.40.50.300">
    <property type="entry name" value="P-loop containing nucleotide triphosphate hydrolases"/>
    <property type="match status" value="1"/>
</dbReference>
<gene>
    <name evidence="4" type="ORF">A4U53_09630</name>
</gene>
<dbReference type="SUPFAM" id="SSF48452">
    <property type="entry name" value="TPR-like"/>
    <property type="match status" value="1"/>
</dbReference>
<dbReference type="SUPFAM" id="SSF46894">
    <property type="entry name" value="C-terminal effector domain of the bipartite response regulators"/>
    <property type="match status" value="1"/>
</dbReference>
<dbReference type="Pfam" id="PF00486">
    <property type="entry name" value="Trans_reg_C"/>
    <property type="match status" value="1"/>
</dbReference>
<dbReference type="GO" id="GO:0006355">
    <property type="term" value="P:regulation of DNA-templated transcription"/>
    <property type="evidence" value="ECO:0007669"/>
    <property type="project" value="InterPro"/>
</dbReference>
<dbReference type="Pfam" id="PF25872">
    <property type="entry name" value="HTH_77"/>
    <property type="match status" value="1"/>
</dbReference>
<organism evidence="4">
    <name type="scientific">Rhizobium leguminosarum</name>
    <dbReference type="NCBI Taxonomy" id="384"/>
    <lineage>
        <taxon>Bacteria</taxon>
        <taxon>Pseudomonadati</taxon>
        <taxon>Pseudomonadota</taxon>
        <taxon>Alphaproteobacteria</taxon>
        <taxon>Hyphomicrobiales</taxon>
        <taxon>Rhizobiaceae</taxon>
        <taxon>Rhizobium/Agrobacterium group</taxon>
        <taxon>Rhizobium</taxon>
    </lineage>
</organism>
<dbReference type="Gene3D" id="1.25.40.10">
    <property type="entry name" value="Tetratricopeptide repeat domain"/>
    <property type="match status" value="1"/>
</dbReference>
<dbReference type="PANTHER" id="PTHR47691">
    <property type="entry name" value="REGULATOR-RELATED"/>
    <property type="match status" value="1"/>
</dbReference>
<evidence type="ECO:0000256" key="1">
    <source>
        <dbReference type="ARBA" id="ARBA00023125"/>
    </source>
</evidence>
<dbReference type="InterPro" id="IPR036388">
    <property type="entry name" value="WH-like_DNA-bd_sf"/>
</dbReference>
<dbReference type="AlphaFoldDB" id="A0A179BBF2"/>
<protein>
    <submittedName>
        <fullName evidence="4">LuxR family transcriptional regulator</fullName>
    </submittedName>
</protein>
<dbReference type="Gene3D" id="1.10.10.10">
    <property type="entry name" value="Winged helix-like DNA-binding domain superfamily/Winged helix DNA-binding domain"/>
    <property type="match status" value="1"/>
</dbReference>
<feature type="domain" description="OmpR/PhoB-type" evidence="3">
    <location>
        <begin position="6"/>
        <end position="101"/>
    </location>
</feature>
<dbReference type="InterPro" id="IPR049945">
    <property type="entry name" value="AAA_22"/>
</dbReference>
<evidence type="ECO:0000256" key="2">
    <source>
        <dbReference type="PROSITE-ProRule" id="PRU01091"/>
    </source>
</evidence>
<comment type="caution">
    <text evidence="4">The sequence shown here is derived from an EMBL/GenBank/DDBJ whole genome shotgun (WGS) entry which is preliminary data.</text>
</comment>
<dbReference type="CDD" id="cd00383">
    <property type="entry name" value="trans_reg_C"/>
    <property type="match status" value="1"/>
</dbReference>
<dbReference type="PANTHER" id="PTHR47691:SF3">
    <property type="entry name" value="HTH-TYPE TRANSCRIPTIONAL REGULATOR RV0890C-RELATED"/>
    <property type="match status" value="1"/>
</dbReference>
<dbReference type="PRINTS" id="PR00364">
    <property type="entry name" value="DISEASERSIST"/>
</dbReference>
<reference evidence="4" key="1">
    <citation type="submission" date="2016-04" db="EMBL/GenBank/DDBJ databases">
        <title>Fast-growing isolate from the root nodules of Vavilovia formosa.</title>
        <authorList>
            <person name="Kimeklis A."/>
            <person name="Safronova V."/>
            <person name="Belimov A."/>
            <person name="Andronov E."/>
        </authorList>
    </citation>
    <scope>NUCLEOTIDE SEQUENCE [LARGE SCALE GENOMIC DNA]</scope>
    <source>
        <strain evidence="4">Vaf-46</strain>
    </source>
</reference>